<evidence type="ECO:0000256" key="6">
    <source>
        <dbReference type="PROSITE-ProRule" id="PRU00409"/>
    </source>
</evidence>
<dbReference type="SMART" id="SM00878">
    <property type="entry name" value="Biotin_carb_C"/>
    <property type="match status" value="1"/>
</dbReference>
<dbReference type="InterPro" id="IPR016185">
    <property type="entry name" value="PreATP-grasp_dom_sf"/>
</dbReference>
<comment type="cofactor">
    <cofactor evidence="1">
        <name>biotin</name>
        <dbReference type="ChEBI" id="CHEBI:57586"/>
    </cofactor>
</comment>
<dbReference type="CDD" id="cd06850">
    <property type="entry name" value="biotinyl_domain"/>
    <property type="match status" value="1"/>
</dbReference>
<dbReference type="InterPro" id="IPR000089">
    <property type="entry name" value="Biotin_lipoyl"/>
</dbReference>
<evidence type="ECO:0000259" key="7">
    <source>
        <dbReference type="PROSITE" id="PS50968"/>
    </source>
</evidence>
<sequence length="664" mass="70413">MTMSRFSSILIANRGEIACRVIRSARALGLRTIAVYSEADHGAPHVALADEAVLIGAGPVGESYLRPEKIIEAARVSGAESIHPGYGFLSENAGFAEAVAAAGLIFIGPPVEAIRVMGDKAGAKRAMIAAGVPCVPGYEGLDQKDATFIAEAERIGFPVMVKASAGGGGRGMRLVEEPAELADALTRARAEALSAFGSGDLILEKAVRRPRHVEIQVFADAHGHVIHLGERDCSVQRRHQKVVEEAPSPVVSPELRSRMGRAAVEAARAVDYRGAGTVEFLLDDHGEFYFLEMNTRLQVEHPVTEMVTGLDLVAMQIAVAQGEPLPLDQDALRLDGHAIEVRLYAEDPAAGFLPVTGDIALWQPASGLGVRVDAGIVTGQTVSPFYDPMLAKVIAHGPTRDIARRRLVGALKETAVLGLSTNAEFLIDILERPDFVEGRATTAFIGENYPGGVKETEIDSLSLAMGAALKLTLESRKALAASTLPDECLIGFQSAAPLSSRLDVTLAGKLRRLSGLCAGKAWTIAEGGDWQHRIEVVRIEGHEAVLLAGGKRQTMHWSERHDGELLLAIGPRRFTLKPHRPWEDAAAAAGSGRVVAPMPGLVVSVLVEPGQTVEAGAPLAVLEAMKMQHTLKATARGTIAEVRIAKGQQLAAGALMVSIEEDAA</sequence>
<dbReference type="Gene3D" id="3.30.470.20">
    <property type="entry name" value="ATP-grasp fold, B domain"/>
    <property type="match status" value="1"/>
</dbReference>
<keyword evidence="5" id="KW-0092">Biotin</keyword>
<dbReference type="PANTHER" id="PTHR18866:SF33">
    <property type="entry name" value="METHYLCROTONOYL-COA CARBOXYLASE SUBUNIT ALPHA, MITOCHONDRIAL-RELATED"/>
    <property type="match status" value="1"/>
</dbReference>
<reference evidence="10 11" key="1">
    <citation type="submission" date="2024-06" db="EMBL/GenBank/DDBJ databases">
        <title>Genomic Encyclopedia of Type Strains, Phase IV (KMG-IV): sequencing the most valuable type-strain genomes for metagenomic binning, comparative biology and taxonomic classification.</title>
        <authorList>
            <person name="Goeker M."/>
        </authorList>
    </citation>
    <scope>NUCLEOTIDE SEQUENCE [LARGE SCALE GENOMIC DNA]</scope>
    <source>
        <strain evidence="10 11">DSM 29780</strain>
    </source>
</reference>
<keyword evidence="11" id="KW-1185">Reference proteome</keyword>
<dbReference type="InterPro" id="IPR005479">
    <property type="entry name" value="CPAse_ATP-bd"/>
</dbReference>
<dbReference type="InterPro" id="IPR050856">
    <property type="entry name" value="Biotin_carboxylase_complex"/>
</dbReference>
<dbReference type="PROSITE" id="PS50968">
    <property type="entry name" value="BIOTINYL_LIPOYL"/>
    <property type="match status" value="1"/>
</dbReference>
<dbReference type="SUPFAM" id="SSF56059">
    <property type="entry name" value="Glutathione synthetase ATP-binding domain-like"/>
    <property type="match status" value="1"/>
</dbReference>
<dbReference type="Pfam" id="PF02786">
    <property type="entry name" value="CPSase_L_D2"/>
    <property type="match status" value="1"/>
</dbReference>
<dbReference type="GO" id="GO:0047925">
    <property type="term" value="F:geranoyl-CoA carboxylase activity"/>
    <property type="evidence" value="ECO:0007669"/>
    <property type="project" value="UniProtKB-EC"/>
</dbReference>
<dbReference type="PROSITE" id="PS50975">
    <property type="entry name" value="ATP_GRASP"/>
    <property type="match status" value="1"/>
</dbReference>
<keyword evidence="2 10" id="KW-0436">Ligase</keyword>
<evidence type="ECO:0000313" key="11">
    <source>
        <dbReference type="Proteomes" id="UP001549047"/>
    </source>
</evidence>
<dbReference type="NCBIfam" id="NF006367">
    <property type="entry name" value="PRK08591.1"/>
    <property type="match status" value="1"/>
</dbReference>
<dbReference type="Pfam" id="PF00289">
    <property type="entry name" value="Biotin_carb_N"/>
    <property type="match status" value="1"/>
</dbReference>
<dbReference type="PANTHER" id="PTHR18866">
    <property type="entry name" value="CARBOXYLASE:PYRUVATE/ACETYL-COA/PROPIONYL-COA CARBOXYLASE"/>
    <property type="match status" value="1"/>
</dbReference>
<organism evidence="10 11">
    <name type="scientific">Rhizobium aquaticum</name>
    <dbReference type="NCBI Taxonomy" id="1549636"/>
    <lineage>
        <taxon>Bacteria</taxon>
        <taxon>Pseudomonadati</taxon>
        <taxon>Pseudomonadota</taxon>
        <taxon>Alphaproteobacteria</taxon>
        <taxon>Hyphomicrobiales</taxon>
        <taxon>Rhizobiaceae</taxon>
        <taxon>Rhizobium/Agrobacterium group</taxon>
        <taxon>Rhizobium</taxon>
    </lineage>
</organism>
<evidence type="ECO:0000256" key="3">
    <source>
        <dbReference type="ARBA" id="ARBA00022741"/>
    </source>
</evidence>
<dbReference type="Pfam" id="PF02785">
    <property type="entry name" value="Biotin_carb_C"/>
    <property type="match status" value="1"/>
</dbReference>
<dbReference type="SUPFAM" id="SSF52440">
    <property type="entry name" value="PreATP-grasp domain"/>
    <property type="match status" value="1"/>
</dbReference>
<dbReference type="PROSITE" id="PS00866">
    <property type="entry name" value="CPSASE_1"/>
    <property type="match status" value="1"/>
</dbReference>
<dbReference type="SUPFAM" id="SSF51246">
    <property type="entry name" value="Rudiment single hybrid motif"/>
    <property type="match status" value="1"/>
</dbReference>
<dbReference type="Gene3D" id="2.40.50.100">
    <property type="match status" value="1"/>
</dbReference>
<protein>
    <submittedName>
        <fullName evidence="10">Geranyl-CoA carboxylase alpha subunit</fullName>
        <ecNumber evidence="10">6.4.1.5</ecNumber>
    </submittedName>
</protein>
<dbReference type="EMBL" id="JBEPMB010000008">
    <property type="protein sequence ID" value="MET3615566.1"/>
    <property type="molecule type" value="Genomic_DNA"/>
</dbReference>
<dbReference type="InterPro" id="IPR005481">
    <property type="entry name" value="BC-like_N"/>
</dbReference>
<evidence type="ECO:0000256" key="4">
    <source>
        <dbReference type="ARBA" id="ARBA00022840"/>
    </source>
</evidence>
<dbReference type="SUPFAM" id="SSF51230">
    <property type="entry name" value="Single hybrid motif"/>
    <property type="match status" value="1"/>
</dbReference>
<dbReference type="EC" id="6.4.1.5" evidence="10"/>
<dbReference type="Pfam" id="PF00364">
    <property type="entry name" value="Biotin_lipoyl"/>
    <property type="match status" value="1"/>
</dbReference>
<accession>A0ABV2J5J3</accession>
<feature type="domain" description="Biotin carboxylation" evidence="9">
    <location>
        <begin position="5"/>
        <end position="450"/>
    </location>
</feature>
<evidence type="ECO:0000259" key="9">
    <source>
        <dbReference type="PROSITE" id="PS50979"/>
    </source>
</evidence>
<comment type="caution">
    <text evidence="10">The sequence shown here is derived from an EMBL/GenBank/DDBJ whole genome shotgun (WGS) entry which is preliminary data.</text>
</comment>
<keyword evidence="4 6" id="KW-0067">ATP-binding</keyword>
<evidence type="ECO:0000256" key="2">
    <source>
        <dbReference type="ARBA" id="ARBA00022598"/>
    </source>
</evidence>
<dbReference type="RefSeq" id="WP_354558035.1">
    <property type="nucleotide sequence ID" value="NZ_JBEPMB010000008.1"/>
</dbReference>
<dbReference type="InterPro" id="IPR011053">
    <property type="entry name" value="Single_hybrid_motif"/>
</dbReference>
<feature type="domain" description="Lipoyl-binding" evidence="7">
    <location>
        <begin position="591"/>
        <end position="660"/>
    </location>
</feature>
<evidence type="ECO:0000256" key="5">
    <source>
        <dbReference type="ARBA" id="ARBA00023267"/>
    </source>
</evidence>
<name>A0ABV2J5J3_9HYPH</name>
<dbReference type="PROSITE" id="PS50979">
    <property type="entry name" value="BC"/>
    <property type="match status" value="1"/>
</dbReference>
<keyword evidence="3 6" id="KW-0547">Nucleotide-binding</keyword>
<evidence type="ECO:0000256" key="1">
    <source>
        <dbReference type="ARBA" id="ARBA00001953"/>
    </source>
</evidence>
<dbReference type="PROSITE" id="PS00867">
    <property type="entry name" value="CPSASE_2"/>
    <property type="match status" value="1"/>
</dbReference>
<dbReference type="InterPro" id="IPR011054">
    <property type="entry name" value="Rudment_hybrid_motif"/>
</dbReference>
<gene>
    <name evidence="10" type="ORF">ABID16_003913</name>
</gene>
<dbReference type="InterPro" id="IPR011761">
    <property type="entry name" value="ATP-grasp"/>
</dbReference>
<dbReference type="InterPro" id="IPR005482">
    <property type="entry name" value="Biotin_COase_C"/>
</dbReference>
<proteinExistence type="predicted"/>
<dbReference type="Proteomes" id="UP001549047">
    <property type="component" value="Unassembled WGS sequence"/>
</dbReference>
<feature type="domain" description="ATP-grasp" evidence="8">
    <location>
        <begin position="124"/>
        <end position="321"/>
    </location>
</feature>
<evidence type="ECO:0000259" key="8">
    <source>
        <dbReference type="PROSITE" id="PS50975"/>
    </source>
</evidence>
<evidence type="ECO:0000313" key="10">
    <source>
        <dbReference type="EMBL" id="MET3615566.1"/>
    </source>
</evidence>
<dbReference type="InterPro" id="IPR011764">
    <property type="entry name" value="Biotin_carboxylation_dom"/>
</dbReference>